<dbReference type="HAMAP" id="MF_01932">
    <property type="entry name" value="AMP_nucleosidase"/>
    <property type="match status" value="1"/>
</dbReference>
<protein>
    <recommendedName>
        <fullName evidence="1">AMP nucleosidase</fullName>
        <ecNumber evidence="1">3.2.2.4</ecNumber>
    </recommendedName>
</protein>
<dbReference type="Proteomes" id="UP001595607">
    <property type="component" value="Unassembled WGS sequence"/>
</dbReference>
<dbReference type="RefSeq" id="WP_189570546.1">
    <property type="nucleotide sequence ID" value="NZ_BMXU01000001.1"/>
</dbReference>
<dbReference type="GO" id="GO:0008714">
    <property type="term" value="F:AMP nucleosidase activity"/>
    <property type="evidence" value="ECO:0007669"/>
    <property type="project" value="UniProtKB-EC"/>
</dbReference>
<sequence length="495" mass="55275">MTDDTHVNLPDSNGPLILQGGEIVETPAEAADRLIELYEQQVGIIKDRFEKFADGSLDPQDDLHGVYPALTVAIPAEQATMTSSLALGRIASRHLFGTTVTQPALFRQYFMRQLDKIQKRFSATIKVGLSNRPIPLSFALEAATATLTTEQRNQIQNFFFTPNLVSTNDDIVDGKQILNRSGPSPLALFTAERVDYSLNRIRHYSATSPEHFQPYILFTNYQRYVDEFVEWGLEEVKAGRAERLVEPGDRITKADGKPSRDPLEKAPQMPSYHLVRKGNRGVTLVNIGVGPSNAKTITDHLAVLRPHVWLMIGHCGGLRRTQQLGDYVLAHAYLREDHVLDHALPPAVPLPTIAEVQLALTAAVEQETGFSGRELKRHLRTGTVVTTDDRNWELRFEDLAVTLNQSRAIAIDMESATVAAAGYRYRVPYGTLLCVSDRPLHGEIKLPGMANAFYQERVGQHLKIGLRTLELLRSEADAGSLHSRKLRSFDEPLFR</sequence>
<dbReference type="PANTHER" id="PTHR43691">
    <property type="entry name" value="URIDINE PHOSPHORYLASE"/>
    <property type="match status" value="1"/>
</dbReference>
<dbReference type="Pfam" id="PF10423">
    <property type="entry name" value="AMNp_N"/>
    <property type="match status" value="1"/>
</dbReference>
<dbReference type="NCBIfam" id="TIGR01717">
    <property type="entry name" value="AMP-nucleosdse"/>
    <property type="match status" value="1"/>
</dbReference>
<keyword evidence="4" id="KW-0326">Glycosidase</keyword>
<accession>A0ABV7MAJ2</accession>
<organism evidence="4 5">
    <name type="scientific">Parvularcula lutaonensis</name>
    <dbReference type="NCBI Taxonomy" id="491923"/>
    <lineage>
        <taxon>Bacteria</taxon>
        <taxon>Pseudomonadati</taxon>
        <taxon>Pseudomonadota</taxon>
        <taxon>Alphaproteobacteria</taxon>
        <taxon>Parvularculales</taxon>
        <taxon>Parvularculaceae</taxon>
        <taxon>Parvularcula</taxon>
    </lineage>
</organism>
<dbReference type="NCBIfam" id="NF006142">
    <property type="entry name" value="PRK08292.1"/>
    <property type="match status" value="1"/>
</dbReference>
<evidence type="ECO:0000259" key="3">
    <source>
        <dbReference type="Pfam" id="PF10423"/>
    </source>
</evidence>
<keyword evidence="5" id="KW-1185">Reference proteome</keyword>
<evidence type="ECO:0000256" key="1">
    <source>
        <dbReference type="HAMAP-Rule" id="MF_01932"/>
    </source>
</evidence>
<name>A0ABV7MAJ2_9PROT</name>
<dbReference type="EMBL" id="JBHRVA010000002">
    <property type="protein sequence ID" value="MFC3302360.1"/>
    <property type="molecule type" value="Genomic_DNA"/>
</dbReference>
<dbReference type="CDD" id="cd17762">
    <property type="entry name" value="AMN"/>
    <property type="match status" value="1"/>
</dbReference>
<dbReference type="Gene3D" id="3.40.50.1580">
    <property type="entry name" value="Nucleoside phosphorylase domain"/>
    <property type="match status" value="1"/>
</dbReference>
<dbReference type="InterPro" id="IPR011271">
    <property type="entry name" value="AMP_nucleosidase"/>
</dbReference>
<comment type="catalytic activity">
    <reaction evidence="1">
        <text>AMP + H2O = D-ribose 5-phosphate + adenine</text>
        <dbReference type="Rhea" id="RHEA:20129"/>
        <dbReference type="ChEBI" id="CHEBI:15377"/>
        <dbReference type="ChEBI" id="CHEBI:16708"/>
        <dbReference type="ChEBI" id="CHEBI:78346"/>
        <dbReference type="ChEBI" id="CHEBI:456215"/>
        <dbReference type="EC" id="3.2.2.4"/>
    </reaction>
</comment>
<dbReference type="InterPro" id="IPR018953">
    <property type="entry name" value="AMP_nucleoside_Pase_N"/>
</dbReference>
<feature type="domain" description="Nucleoside phosphorylase" evidence="2">
    <location>
        <begin position="272"/>
        <end position="441"/>
    </location>
</feature>
<dbReference type="SUPFAM" id="SSF53167">
    <property type="entry name" value="Purine and uridine phosphorylases"/>
    <property type="match status" value="1"/>
</dbReference>
<feature type="domain" description="AMP nucleoside phosphorylase N-terminal" evidence="3">
    <location>
        <begin position="29"/>
        <end position="178"/>
    </location>
</feature>
<dbReference type="InterPro" id="IPR000845">
    <property type="entry name" value="Nucleoside_phosphorylase_d"/>
</dbReference>
<proteinExistence type="inferred from homology"/>
<comment type="function">
    <text evidence="1">Catalyzes the hydrolysis of the N-glycosidic bond of AMP to form adenine and ribose 5-phosphate. Involved in regulation of AMP concentrations.</text>
</comment>
<gene>
    <name evidence="1" type="primary">amn</name>
    <name evidence="4" type="ORF">ACFONP_06405</name>
</gene>
<dbReference type="InterPro" id="IPR047039">
    <property type="entry name" value="AMN_phosphorylase"/>
</dbReference>
<reference evidence="5" key="1">
    <citation type="journal article" date="2019" name="Int. J. Syst. Evol. Microbiol.">
        <title>The Global Catalogue of Microorganisms (GCM) 10K type strain sequencing project: providing services to taxonomists for standard genome sequencing and annotation.</title>
        <authorList>
            <consortium name="The Broad Institute Genomics Platform"/>
            <consortium name="The Broad Institute Genome Sequencing Center for Infectious Disease"/>
            <person name="Wu L."/>
            <person name="Ma J."/>
        </authorList>
    </citation>
    <scope>NUCLEOTIDE SEQUENCE [LARGE SCALE GENOMIC DNA]</scope>
    <source>
        <strain evidence="5">KCTC 22245</strain>
    </source>
</reference>
<dbReference type="InterPro" id="IPR035994">
    <property type="entry name" value="Nucleoside_phosphorylase_sf"/>
</dbReference>
<keyword evidence="1 4" id="KW-0378">Hydrolase</keyword>
<evidence type="ECO:0000259" key="2">
    <source>
        <dbReference type="Pfam" id="PF01048"/>
    </source>
</evidence>
<evidence type="ECO:0000313" key="4">
    <source>
        <dbReference type="EMBL" id="MFC3302360.1"/>
    </source>
</evidence>
<dbReference type="PANTHER" id="PTHR43691:SF6">
    <property type="entry name" value="AMP NUCLEOSIDASE"/>
    <property type="match status" value="1"/>
</dbReference>
<comment type="caution">
    <text evidence="4">The sequence shown here is derived from an EMBL/GenBank/DDBJ whole genome shotgun (WGS) entry which is preliminary data.</text>
</comment>
<dbReference type="EC" id="3.2.2.4" evidence="1"/>
<dbReference type="Gene3D" id="3.30.1730.10">
    <property type="entry name" value="AMP nucleoside phosphorylase, N-terminal domain"/>
    <property type="match status" value="1"/>
</dbReference>
<comment type="similarity">
    <text evidence="1">Belongs to the AMP nucleosidase family.</text>
</comment>
<evidence type="ECO:0000313" key="5">
    <source>
        <dbReference type="Proteomes" id="UP001595607"/>
    </source>
</evidence>
<dbReference type="InterPro" id="IPR037109">
    <property type="entry name" value="AMP_N_sf"/>
</dbReference>
<dbReference type="Pfam" id="PF01048">
    <property type="entry name" value="PNP_UDP_1"/>
    <property type="match status" value="1"/>
</dbReference>